<keyword evidence="6" id="KW-1185">Reference proteome</keyword>
<dbReference type="PANTHER" id="PTHR46115">
    <property type="entry name" value="THIOREDOXIN-LIKE PROTEIN 1"/>
    <property type="match status" value="1"/>
</dbReference>
<reference evidence="5" key="1">
    <citation type="submission" date="2023-10" db="EMBL/GenBank/DDBJ databases">
        <authorList>
            <person name="Chen Y."/>
            <person name="Shah S."/>
            <person name="Dougan E. K."/>
            <person name="Thang M."/>
            <person name="Chan C."/>
        </authorList>
    </citation>
    <scope>NUCLEOTIDE SEQUENCE [LARGE SCALE GENOMIC DNA]</scope>
</reference>
<evidence type="ECO:0000256" key="2">
    <source>
        <dbReference type="SAM" id="MobiDB-lite"/>
    </source>
</evidence>
<dbReference type="InterPro" id="IPR036249">
    <property type="entry name" value="Thioredoxin-like_sf"/>
</dbReference>
<feature type="domain" description="Thioredoxin" evidence="4">
    <location>
        <begin position="11"/>
        <end position="122"/>
    </location>
</feature>
<dbReference type="Gene3D" id="3.40.30.10">
    <property type="entry name" value="Glutaredoxin"/>
    <property type="match status" value="1"/>
</dbReference>
<dbReference type="SUPFAM" id="SSF52833">
    <property type="entry name" value="Thioredoxin-like"/>
    <property type="match status" value="1"/>
</dbReference>
<evidence type="ECO:0000313" key="6">
    <source>
        <dbReference type="Proteomes" id="UP001189429"/>
    </source>
</evidence>
<feature type="region of interest" description="Disordered" evidence="2">
    <location>
        <begin position="125"/>
        <end position="144"/>
    </location>
</feature>
<keyword evidence="3" id="KW-0732">Signal</keyword>
<dbReference type="Proteomes" id="UP001189429">
    <property type="component" value="Unassembled WGS sequence"/>
</dbReference>
<dbReference type="InterPro" id="IPR013766">
    <property type="entry name" value="Thioredoxin_domain"/>
</dbReference>
<dbReference type="EMBL" id="CAUYUJ010014528">
    <property type="protein sequence ID" value="CAK0842634.1"/>
    <property type="molecule type" value="Genomic_DNA"/>
</dbReference>
<gene>
    <name evidence="5" type="ORF">PCOR1329_LOCUS37352</name>
</gene>
<dbReference type="Pfam" id="PF00085">
    <property type="entry name" value="Thioredoxin"/>
    <property type="match status" value="1"/>
</dbReference>
<keyword evidence="1" id="KW-1015">Disulfide bond</keyword>
<feature type="signal peptide" evidence="3">
    <location>
        <begin position="1"/>
        <end position="22"/>
    </location>
</feature>
<name>A0ABN9TAZ3_9DINO</name>
<organism evidence="5 6">
    <name type="scientific">Prorocentrum cordatum</name>
    <dbReference type="NCBI Taxonomy" id="2364126"/>
    <lineage>
        <taxon>Eukaryota</taxon>
        <taxon>Sar</taxon>
        <taxon>Alveolata</taxon>
        <taxon>Dinophyceae</taxon>
        <taxon>Prorocentrales</taxon>
        <taxon>Prorocentraceae</taxon>
        <taxon>Prorocentrum</taxon>
    </lineage>
</organism>
<feature type="chain" id="PRO_5045474640" description="Thioredoxin domain-containing protein" evidence="3">
    <location>
        <begin position="23"/>
        <end position="144"/>
    </location>
</feature>
<comment type="caution">
    <text evidence="5">The sequence shown here is derived from an EMBL/GenBank/DDBJ whole genome shotgun (WGS) entry which is preliminary data.</text>
</comment>
<dbReference type="CDD" id="cd02947">
    <property type="entry name" value="TRX_family"/>
    <property type="match status" value="1"/>
</dbReference>
<protein>
    <recommendedName>
        <fullName evidence="4">Thioredoxin domain-containing protein</fullName>
    </recommendedName>
</protein>
<evidence type="ECO:0000259" key="4">
    <source>
        <dbReference type="PROSITE" id="PS51352"/>
    </source>
</evidence>
<evidence type="ECO:0000256" key="3">
    <source>
        <dbReference type="SAM" id="SignalP"/>
    </source>
</evidence>
<evidence type="ECO:0000256" key="1">
    <source>
        <dbReference type="ARBA" id="ARBA00023157"/>
    </source>
</evidence>
<accession>A0ABN9TAZ3</accession>
<proteinExistence type="predicted"/>
<sequence length="144" mass="16411">MWLRPVFLLILLVLIIWHFVRLMPGEDGVETVVKLAFTWCRPCKAFWPRFQKYAKIYSNTRFVKIVGNENDSCKHYARDVLKAKISPMFAVYRQGELVATWNGANNGRFIEKIEEHLASARELASSREDAVASDESIAPAPPAA</sequence>
<evidence type="ECO:0000313" key="5">
    <source>
        <dbReference type="EMBL" id="CAK0842634.1"/>
    </source>
</evidence>
<dbReference type="PROSITE" id="PS51352">
    <property type="entry name" value="THIOREDOXIN_2"/>
    <property type="match status" value="1"/>
</dbReference>